<sequence length="748" mass="88070">MLSGNWDTLIISLKKILKNKMSRFPYQFFDQYIFRSSLFPFKEFIENADNEKFSDEDLKKICSDPVFLEAVYLASPYLHGEIEKWMRVGESLSAKKEEKLRQTILKYYNRMSTRCTPFGLFAGVGLGVFDDSVHDEFNRKWVRDTKLDMHFLVALSQSLVKIPEIHKKILYFPNTSIYTVGRRIRYVEYEYIEGKRQYIISSIYRSQELDEVLDIAKSGKTSDELIQILSRAEITQADAVDFINELIENQILVSQLEPNVSGDDFLNIMIRILTELGVEKEVNILKSIQRKLEELDENIGNSTQLYNEAEELMRSFNIDYEKKFLFQTDLYFKNTFKLPIHWKKEVKKAIAFFNKINTAGKESDFEKFKKAFREKFDTKEVPLAYVMDTEIGIGYRQGHTVKALHPYLDDLIIPQVKEKKKLQITLNPVQVMLNSKIQDCLQENQCCIELFDDDLKDFEENWTDLPDTLSFMAEIFSDKEQEKLHLYRGGGSTAAELSARFCSEKSNINHFTKSIAEKEKELNPDIILAEIVHLPEARIGNIIRRPLLRDYEIPYLAASVLSEEKQIAIDDLYISLKNDRIILRSQKHNKEVRPYLTNAHNYSVDSLPVYHFLSDLYFQTHCSDLGFDWGSLARIYHFLPRVEYKNIILSKARWRIRKEDVSLLLSKTENRELFLSTFKIWRDKRKIPQWVQLIKLDNTQLLNLENYDSVKLFMDTIETKKSVIIEEFLHHEKNDFAYQFVFSLYKNQ</sequence>
<dbReference type="EMBL" id="CP033926">
    <property type="protein sequence ID" value="AZB01403.1"/>
    <property type="molecule type" value="Genomic_DNA"/>
</dbReference>
<dbReference type="Pfam" id="PF04738">
    <property type="entry name" value="Lant_dehydr_N"/>
    <property type="match status" value="1"/>
</dbReference>
<feature type="domain" description="Lantibiotic dehydratase N-terminal" evidence="2">
    <location>
        <begin position="64"/>
        <end position="712"/>
    </location>
</feature>
<name>A0ABN5SF63_9FLAO</name>
<gene>
    <name evidence="3" type="ORF">EG359_18060</name>
</gene>
<keyword evidence="1" id="KW-0175">Coiled coil</keyword>
<protein>
    <submittedName>
        <fullName evidence="3">Lantibiotic dehydratase</fullName>
    </submittedName>
</protein>
<organism evidence="3 4">
    <name type="scientific">Chryseobacterium joostei</name>
    <dbReference type="NCBI Taxonomy" id="112234"/>
    <lineage>
        <taxon>Bacteria</taxon>
        <taxon>Pseudomonadati</taxon>
        <taxon>Bacteroidota</taxon>
        <taxon>Flavobacteriia</taxon>
        <taxon>Flavobacteriales</taxon>
        <taxon>Weeksellaceae</taxon>
        <taxon>Chryseobacterium group</taxon>
        <taxon>Chryseobacterium</taxon>
    </lineage>
</organism>
<evidence type="ECO:0000313" key="4">
    <source>
        <dbReference type="Proteomes" id="UP000279541"/>
    </source>
</evidence>
<evidence type="ECO:0000313" key="3">
    <source>
        <dbReference type="EMBL" id="AZB01403.1"/>
    </source>
</evidence>
<keyword evidence="4" id="KW-1185">Reference proteome</keyword>
<proteinExistence type="predicted"/>
<dbReference type="InterPro" id="IPR006827">
    <property type="entry name" value="Lant_deHydtase_N"/>
</dbReference>
<evidence type="ECO:0000256" key="1">
    <source>
        <dbReference type="SAM" id="Coils"/>
    </source>
</evidence>
<reference evidence="3 4" key="1">
    <citation type="submission" date="2018-11" db="EMBL/GenBank/DDBJ databases">
        <title>Proposal to divide the Flavobacteriaceae and reorganize its genera based on Amino Acid Identity values calculated from whole genome sequences.</title>
        <authorList>
            <person name="Nicholson A.C."/>
            <person name="Gulvik C.A."/>
            <person name="Whitney A.M."/>
            <person name="Humrighouse B.W."/>
            <person name="Bell M."/>
            <person name="Holmes B."/>
            <person name="Steigerwalt A.G."/>
            <person name="Villarma A."/>
            <person name="Sheth M."/>
            <person name="Batra D."/>
            <person name="Pryor J."/>
            <person name="Bernardet J.-F."/>
            <person name="Hugo C."/>
            <person name="Kampfer P."/>
            <person name="Newman J."/>
            <person name="McQuiston J.R."/>
        </authorList>
    </citation>
    <scope>NUCLEOTIDE SEQUENCE [LARGE SCALE GENOMIC DNA]</scope>
    <source>
        <strain evidence="3 4">DSM 16927</strain>
    </source>
</reference>
<accession>A0ABN5SF63</accession>
<feature type="coiled-coil region" evidence="1">
    <location>
        <begin position="278"/>
        <end position="312"/>
    </location>
</feature>
<evidence type="ECO:0000259" key="2">
    <source>
        <dbReference type="Pfam" id="PF04738"/>
    </source>
</evidence>
<dbReference type="Proteomes" id="UP000279541">
    <property type="component" value="Chromosome"/>
</dbReference>